<dbReference type="AlphaFoldDB" id="A0A2A3EMY5"/>
<dbReference type="STRING" id="94128.A0A2A3EMY5"/>
<evidence type="ECO:0000259" key="3">
    <source>
        <dbReference type="PROSITE" id="PS51015"/>
    </source>
</evidence>
<evidence type="ECO:0000313" key="4">
    <source>
        <dbReference type="EMBL" id="PBC32509.1"/>
    </source>
</evidence>
<evidence type="ECO:0000256" key="2">
    <source>
        <dbReference type="PROSITE-ProRule" id="PRU00358"/>
    </source>
</evidence>
<dbReference type="Proteomes" id="UP000242457">
    <property type="component" value="Unassembled WGS sequence"/>
</dbReference>
<keyword evidence="1 2" id="KW-0539">Nucleus</keyword>
<gene>
    <name evidence="4" type="ORF">APICC_01872</name>
</gene>
<dbReference type="InterPro" id="IPR045134">
    <property type="entry name" value="UHRF1/2-like"/>
</dbReference>
<dbReference type="PANTHER" id="PTHR14140:SF27">
    <property type="entry name" value="OS04G0289800 PROTEIN"/>
    <property type="match status" value="1"/>
</dbReference>
<feature type="domain" description="YDG" evidence="3">
    <location>
        <begin position="75"/>
        <end position="206"/>
    </location>
</feature>
<proteinExistence type="predicted"/>
<dbReference type="GO" id="GO:0044027">
    <property type="term" value="P:negative regulation of gene expression via chromosomal CpG island methylation"/>
    <property type="evidence" value="ECO:0007669"/>
    <property type="project" value="TreeGrafter"/>
</dbReference>
<dbReference type="OrthoDB" id="2270193at2759"/>
<reference evidence="4 5" key="1">
    <citation type="submission" date="2014-07" db="EMBL/GenBank/DDBJ databases">
        <title>Genomic and transcriptomic analysis on Apis cerana provide comprehensive insights into honey bee biology.</title>
        <authorList>
            <person name="Diao Q."/>
            <person name="Sun L."/>
            <person name="Zheng H."/>
            <person name="Zheng H."/>
            <person name="Xu S."/>
            <person name="Wang S."/>
            <person name="Zeng Z."/>
            <person name="Hu F."/>
            <person name="Su S."/>
            <person name="Wu J."/>
        </authorList>
    </citation>
    <scope>NUCLEOTIDE SEQUENCE [LARGE SCALE GENOMIC DNA]</scope>
    <source>
        <tissue evidence="4">Pupae without intestine</tissue>
    </source>
</reference>
<dbReference type="Pfam" id="PF02182">
    <property type="entry name" value="SAD_SRA"/>
    <property type="match status" value="1"/>
</dbReference>
<name>A0A2A3EMY5_APICC</name>
<sequence>MAKNDTLAIFFANTVRENEKMLKESYSKDQVDIKSKKDYEKLFIKLNYICQMKSTKEEVQLNPWCKKNIISYIYGPISGFPSGSWWGIRMDCSRDRVHDPFDEDIQNGPFGVTSICTSSINLNEDIDLGNSLTLTGQKYFIGKVNEDPLIKNYENQIPVRLIRSYNLLNEFAPKTGYRYDGLYIVTKFWIGINSDSVKYYKFALLRLSDQESPLWINPVPLAISNCTSTLHSTSISLRNYLKNSVSNLYEFKKYSHGTESTIQKEKHENSFGFSQSRNIENKKVNERRKNITKSAIVTRHVFKKLNTEYTSNIPCIPTMSKKSLNHIENKGSKTRNTNISIRTGLYNSSHNIQINDNKKNTSLFCRTTKSLNVHKTNQHIENWNLSNKDKNKNFDGKTQTITTNEFSKRINYISFNSVKPDSIKIKFAKSTNTKMNNDTNNTNPNSYHRFECNVTKEINNDFKDLCNSTINSSDTTNMLNVTNCMYKNEISTYKMMSKELQELKSLDSLDSLTPDKILYLINNKTHPLSKLLMGNMIGITSEQSIALQTGNTMTIKSEIKDKIGTQKSNKEEIKSKTKFEITSDELSESRYYKFRRCRKLSRRVKSKSEMIKYNKLHSEKFEKEFIQSSNILQYSRKNKANTDICKDLKNKNMDCLSDSKRYIKKNAENSIKTMHLQTVRTIDSSIKKHINKKQRREITNLLIDAKIGPKIRGPRYRRLRCINNAYTKQSYDHFDATIYTLNKCKVNTKRSAIQSRNKLTKITRCKRVKTNQTRNIKRSDTLNVKREKNKNLNVSKKINKNYDAEKTIINNNNINENDIDNINNKKSKHIEKNIKIIESKNITTIKNRKRKLIETIHRDSKCNKIDEKLRNCYEKKISKSYKTDAVTQCSILKEPLTKNLKSNNILQNNVHNEQYTFIKIEYGDFKDTKYEMNQTMKSDDASNNYSISRSDKKFVSCTDLYNLQHPINANISLKSNILNVREQNKCSLERVSAFVPVNIPDNDTKIARLRSIGFKPINFSIEDSNGQNKKVLKQNVAEKYNKYTNEENDVVVYMDDKLQYQDIEDEDKNSLSIREKISDSKICTERLNKVNLEKESCNSLLEQDIESPWHGWKKIVTNKDTYWIGW</sequence>
<dbReference type="PROSITE" id="PS51015">
    <property type="entry name" value="YDG"/>
    <property type="match status" value="1"/>
</dbReference>
<dbReference type="SMART" id="SM00466">
    <property type="entry name" value="SRA"/>
    <property type="match status" value="1"/>
</dbReference>
<dbReference type="PANTHER" id="PTHR14140">
    <property type="entry name" value="E3 UBIQUITIN-PROTEIN LIGASE UHRF-RELATED"/>
    <property type="match status" value="1"/>
</dbReference>
<protein>
    <submittedName>
        <fullName evidence="4">E3 ubiquitin-protein ligase</fullName>
    </submittedName>
</protein>
<comment type="subcellular location">
    <subcellularLocation>
        <location evidence="2">Nucleus</location>
    </subcellularLocation>
</comment>
<dbReference type="GO" id="GO:0016567">
    <property type="term" value="P:protein ubiquitination"/>
    <property type="evidence" value="ECO:0007669"/>
    <property type="project" value="TreeGrafter"/>
</dbReference>
<keyword evidence="5" id="KW-1185">Reference proteome</keyword>
<dbReference type="GO" id="GO:0005634">
    <property type="term" value="C:nucleus"/>
    <property type="evidence" value="ECO:0007669"/>
    <property type="project" value="UniProtKB-SubCell"/>
</dbReference>
<organism evidence="4 5">
    <name type="scientific">Apis cerana cerana</name>
    <name type="common">Oriental honeybee</name>
    <dbReference type="NCBI Taxonomy" id="94128"/>
    <lineage>
        <taxon>Eukaryota</taxon>
        <taxon>Metazoa</taxon>
        <taxon>Ecdysozoa</taxon>
        <taxon>Arthropoda</taxon>
        <taxon>Hexapoda</taxon>
        <taxon>Insecta</taxon>
        <taxon>Pterygota</taxon>
        <taxon>Neoptera</taxon>
        <taxon>Endopterygota</taxon>
        <taxon>Hymenoptera</taxon>
        <taxon>Apocrita</taxon>
        <taxon>Aculeata</taxon>
        <taxon>Apoidea</taxon>
        <taxon>Anthophila</taxon>
        <taxon>Apidae</taxon>
        <taxon>Apis</taxon>
    </lineage>
</organism>
<dbReference type="GO" id="GO:0061630">
    <property type="term" value="F:ubiquitin protein ligase activity"/>
    <property type="evidence" value="ECO:0007669"/>
    <property type="project" value="TreeGrafter"/>
</dbReference>
<evidence type="ECO:0000256" key="1">
    <source>
        <dbReference type="ARBA" id="ARBA00023242"/>
    </source>
</evidence>
<dbReference type="InterPro" id="IPR003105">
    <property type="entry name" value="SRA_YDG"/>
</dbReference>
<evidence type="ECO:0000313" key="5">
    <source>
        <dbReference type="Proteomes" id="UP000242457"/>
    </source>
</evidence>
<dbReference type="InterPro" id="IPR015947">
    <property type="entry name" value="PUA-like_sf"/>
</dbReference>
<dbReference type="EMBL" id="KZ288215">
    <property type="protein sequence ID" value="PBC32509.1"/>
    <property type="molecule type" value="Genomic_DNA"/>
</dbReference>
<dbReference type="SUPFAM" id="SSF88697">
    <property type="entry name" value="PUA domain-like"/>
    <property type="match status" value="1"/>
</dbReference>
<dbReference type="Gene3D" id="2.30.280.10">
    <property type="entry name" value="SRA-YDG"/>
    <property type="match status" value="1"/>
</dbReference>
<dbReference type="InterPro" id="IPR036987">
    <property type="entry name" value="SRA-YDG_sf"/>
</dbReference>
<accession>A0A2A3EMY5</accession>